<dbReference type="Proteomes" id="UP000036045">
    <property type="component" value="Unassembled WGS sequence"/>
</dbReference>
<dbReference type="EMBL" id="LDPH01000001">
    <property type="protein sequence ID" value="KLV28455.1"/>
    <property type="molecule type" value="Genomic_DNA"/>
</dbReference>
<dbReference type="PANTHER" id="PTHR31189:SF7">
    <property type="entry name" value="OS03G0197300 PROTEIN"/>
    <property type="match status" value="1"/>
</dbReference>
<feature type="domain" description="Cupin type-1" evidence="1">
    <location>
        <begin position="28"/>
        <end position="166"/>
    </location>
</feature>
<evidence type="ECO:0000313" key="2">
    <source>
        <dbReference type="EMBL" id="KLV28455.1"/>
    </source>
</evidence>
<dbReference type="InterPro" id="IPR014710">
    <property type="entry name" value="RmlC-like_jellyroll"/>
</dbReference>
<proteinExistence type="predicted"/>
<dbReference type="Gene3D" id="2.60.120.10">
    <property type="entry name" value="Jelly Rolls"/>
    <property type="match status" value="1"/>
</dbReference>
<dbReference type="InterPro" id="IPR050253">
    <property type="entry name" value="Seed_Storage-Functional"/>
</dbReference>
<dbReference type="GeneID" id="56349320"/>
<sequence>MSKSGYIPDNTNIHSSSGTPNLIYNTRDNVFFERNPENIAYKVTSTQLPAMIGGAFVDLFLTKGHMREPHWHPNAWELDVIVSGEAMISIVDPDTRKLHHYHAKVGDVVFIPMAWWHWIQPTTEKLHLHLFFNNDQFESAEGSDTLRLTPPEVFEAAYGVDSEKVANAFSALKESVVIGPPDSHRLQTSSVSNLEQTKKEVPDKISIQINHKQIAY</sequence>
<reference evidence="2 3" key="1">
    <citation type="submission" date="2015-05" db="EMBL/GenBank/DDBJ databases">
        <title>Whole genome sequence and identification of bacterial endophytes from Costus igneus.</title>
        <authorList>
            <person name="Lee Y.P."/>
            <person name="Gan H.M."/>
            <person name="Eng W."/>
            <person name="Wheatley M.S."/>
            <person name="Caraballo A."/>
            <person name="Polter S."/>
            <person name="Savka M.A."/>
            <person name="Hudson A.O."/>
        </authorList>
    </citation>
    <scope>NUCLEOTIDE SEQUENCE [LARGE SCALE GENOMIC DNA]</scope>
    <source>
        <strain evidence="2 3">RIT379</strain>
    </source>
</reference>
<name>A0A0J1LHA6_NIACI</name>
<dbReference type="CDD" id="cd20306">
    <property type="entry name" value="cupin_OxDC-like"/>
    <property type="match status" value="1"/>
</dbReference>
<dbReference type="SUPFAM" id="SSF51182">
    <property type="entry name" value="RmlC-like cupins"/>
    <property type="match status" value="1"/>
</dbReference>
<dbReference type="AlphaFoldDB" id="A0A0J1LHA6"/>
<accession>A0A0J1LHA6</accession>
<gene>
    <name evidence="2" type="ORF">ABW02_01570</name>
</gene>
<dbReference type="PATRIC" id="fig|1397.4.peg.351"/>
<organism evidence="2 3">
    <name type="scientific">Niallia circulans</name>
    <name type="common">Bacillus circulans</name>
    <dbReference type="NCBI Taxonomy" id="1397"/>
    <lineage>
        <taxon>Bacteria</taxon>
        <taxon>Bacillati</taxon>
        <taxon>Bacillota</taxon>
        <taxon>Bacilli</taxon>
        <taxon>Bacillales</taxon>
        <taxon>Bacillaceae</taxon>
        <taxon>Niallia</taxon>
    </lineage>
</organism>
<dbReference type="InterPro" id="IPR011051">
    <property type="entry name" value="RmlC_Cupin_sf"/>
</dbReference>
<keyword evidence="3" id="KW-1185">Reference proteome</keyword>
<dbReference type="InterPro" id="IPR006045">
    <property type="entry name" value="Cupin_1"/>
</dbReference>
<comment type="caution">
    <text evidence="2">The sequence shown here is derived from an EMBL/GenBank/DDBJ whole genome shotgun (WGS) entry which is preliminary data.</text>
</comment>
<evidence type="ECO:0000313" key="3">
    <source>
        <dbReference type="Proteomes" id="UP000036045"/>
    </source>
</evidence>
<dbReference type="SMART" id="SM00835">
    <property type="entry name" value="Cupin_1"/>
    <property type="match status" value="1"/>
</dbReference>
<dbReference type="RefSeq" id="WP_047940150.1">
    <property type="nucleotide sequence ID" value="NZ_CP053989.1"/>
</dbReference>
<dbReference type="OrthoDB" id="1973590at2"/>
<evidence type="ECO:0000259" key="1">
    <source>
        <dbReference type="SMART" id="SM00835"/>
    </source>
</evidence>
<dbReference type="PANTHER" id="PTHR31189">
    <property type="entry name" value="OS03G0336100 PROTEIN-RELATED"/>
    <property type="match status" value="1"/>
</dbReference>
<protein>
    <submittedName>
        <fullName evidence="2">Cupin</fullName>
    </submittedName>
</protein>
<dbReference type="Pfam" id="PF00190">
    <property type="entry name" value="Cupin_1"/>
    <property type="match status" value="1"/>
</dbReference>